<gene>
    <name evidence="8" type="ordered locus">Spirs_1265</name>
</gene>
<dbReference type="Gene3D" id="1.10.8.60">
    <property type="match status" value="1"/>
</dbReference>
<evidence type="ECO:0000256" key="1">
    <source>
        <dbReference type="ARBA" id="ARBA00022741"/>
    </source>
</evidence>
<keyword evidence="1" id="KW-0547">Nucleotide-binding</keyword>
<dbReference type="InterPro" id="IPR001789">
    <property type="entry name" value="Sig_transdc_resp-reg_receiver"/>
</dbReference>
<dbReference type="Pfam" id="PF02954">
    <property type="entry name" value="HTH_8"/>
    <property type="match status" value="1"/>
</dbReference>
<keyword evidence="4" id="KW-0804">Transcription</keyword>
<proteinExistence type="predicted"/>
<reference evidence="8 9" key="1">
    <citation type="journal article" date="2010" name="Stand. Genomic Sci.">
        <title>Complete genome sequence of Spirochaeta smaragdinae type strain (SEBR 4228).</title>
        <authorList>
            <person name="Mavromatis K."/>
            <person name="Yasawong M."/>
            <person name="Chertkov O."/>
            <person name="Lapidus A."/>
            <person name="Lucas S."/>
            <person name="Nolan M."/>
            <person name="Del Rio T.G."/>
            <person name="Tice H."/>
            <person name="Cheng J.F."/>
            <person name="Pitluck S."/>
            <person name="Liolios K."/>
            <person name="Ivanova N."/>
            <person name="Tapia R."/>
            <person name="Han C."/>
            <person name="Bruce D."/>
            <person name="Goodwin L."/>
            <person name="Pati A."/>
            <person name="Chen A."/>
            <person name="Palaniappan K."/>
            <person name="Land M."/>
            <person name="Hauser L."/>
            <person name="Chang Y.J."/>
            <person name="Jeffries C.D."/>
            <person name="Detter J.C."/>
            <person name="Rohde M."/>
            <person name="Brambilla E."/>
            <person name="Spring S."/>
            <person name="Goker M."/>
            <person name="Sikorski J."/>
            <person name="Woyke T."/>
            <person name="Bristow J."/>
            <person name="Eisen J.A."/>
            <person name="Markowitz V."/>
            <person name="Hugenholtz P."/>
            <person name="Klenk H.P."/>
            <person name="Kyrpides N.C."/>
        </authorList>
    </citation>
    <scope>NUCLEOTIDE SEQUENCE [LARGE SCALE GENOMIC DNA]</scope>
    <source>
        <strain evidence="9">DSM 11293 / JCM 15392 / SEBR 4228</strain>
    </source>
</reference>
<dbReference type="GO" id="GO:0000160">
    <property type="term" value="P:phosphorelay signal transduction system"/>
    <property type="evidence" value="ECO:0007669"/>
    <property type="project" value="InterPro"/>
</dbReference>
<dbReference type="InterPro" id="IPR002078">
    <property type="entry name" value="Sigma_54_int"/>
</dbReference>
<dbReference type="eggNOG" id="COG2204">
    <property type="taxonomic scope" value="Bacteria"/>
</dbReference>
<feature type="modified residue" description="4-aspartylphosphate" evidence="5">
    <location>
        <position position="60"/>
    </location>
</feature>
<dbReference type="InterPro" id="IPR027417">
    <property type="entry name" value="P-loop_NTPase"/>
</dbReference>
<dbReference type="InterPro" id="IPR058031">
    <property type="entry name" value="AAA_lid_NorR"/>
</dbReference>
<dbReference type="GO" id="GO:0006355">
    <property type="term" value="P:regulation of DNA-templated transcription"/>
    <property type="evidence" value="ECO:0007669"/>
    <property type="project" value="InterPro"/>
</dbReference>
<dbReference type="STRING" id="573413.Spirs_1265"/>
<dbReference type="InterPro" id="IPR011006">
    <property type="entry name" value="CheY-like_superfamily"/>
</dbReference>
<evidence type="ECO:0000256" key="2">
    <source>
        <dbReference type="ARBA" id="ARBA00022840"/>
    </source>
</evidence>
<evidence type="ECO:0000259" key="6">
    <source>
        <dbReference type="PROSITE" id="PS50045"/>
    </source>
</evidence>
<evidence type="ECO:0000256" key="5">
    <source>
        <dbReference type="PROSITE-ProRule" id="PRU00169"/>
    </source>
</evidence>
<dbReference type="Gene3D" id="1.10.10.60">
    <property type="entry name" value="Homeodomain-like"/>
    <property type="match status" value="1"/>
</dbReference>
<dbReference type="FunFam" id="3.40.50.300:FF:000006">
    <property type="entry name" value="DNA-binding transcriptional regulator NtrC"/>
    <property type="match status" value="1"/>
</dbReference>
<evidence type="ECO:0000313" key="8">
    <source>
        <dbReference type="EMBL" id="ADK80392.1"/>
    </source>
</evidence>
<dbReference type="Gene3D" id="3.40.50.300">
    <property type="entry name" value="P-loop containing nucleotide triphosphate hydrolases"/>
    <property type="match status" value="1"/>
</dbReference>
<evidence type="ECO:0000259" key="7">
    <source>
        <dbReference type="PROSITE" id="PS50110"/>
    </source>
</evidence>
<dbReference type="GO" id="GO:0043565">
    <property type="term" value="F:sequence-specific DNA binding"/>
    <property type="evidence" value="ECO:0007669"/>
    <property type="project" value="InterPro"/>
</dbReference>
<dbReference type="OrthoDB" id="9771372at2"/>
<keyword evidence="5" id="KW-0597">Phosphoprotein</keyword>
<dbReference type="PANTHER" id="PTHR32071">
    <property type="entry name" value="TRANSCRIPTIONAL REGULATORY PROTEIN"/>
    <property type="match status" value="1"/>
</dbReference>
<dbReference type="Gene3D" id="3.40.50.2300">
    <property type="match status" value="1"/>
</dbReference>
<dbReference type="PROSITE" id="PS50110">
    <property type="entry name" value="RESPONSE_REGULATORY"/>
    <property type="match status" value="1"/>
</dbReference>
<dbReference type="PROSITE" id="PS00688">
    <property type="entry name" value="SIGMA54_INTERACT_3"/>
    <property type="match status" value="1"/>
</dbReference>
<dbReference type="SMART" id="SM00448">
    <property type="entry name" value="REC"/>
    <property type="match status" value="1"/>
</dbReference>
<dbReference type="InterPro" id="IPR025944">
    <property type="entry name" value="Sigma_54_int_dom_CS"/>
</dbReference>
<dbReference type="KEGG" id="ssm:Spirs_1265"/>
<evidence type="ECO:0000256" key="4">
    <source>
        <dbReference type="ARBA" id="ARBA00023163"/>
    </source>
</evidence>
<sequence length="451" mass="51060">MSVQSDERSMQIVLIDDNEAYCESMRQSLSLHQIDCHYSTHAEEGLALLGTGHCEAALIDIMLGSISGIDLLKEIKRKKPELPVIMITGYGTIETAVESIKYGAFDYIQKPIRFEKLLRLLATISRLNELDNERSSLKEKVLRQAPPIISKNKAIEALLLQMKKLALANLPVLITGENGTGKELFAQHLHLRSPRGHREMVTVNCAALTEGLLDNELFGHEKGAYTGAVSDHVGLFEKAHNNTLFLDEIGDMSLSTQAKILRVLQNQEIRKVGSSKTIKIDVNIIAATNKNLETLIEQGKFREDLYYRLKAAHLKIPPLRDRREDIVPLTEYFLASYSKEHKKPITGITSEVQDLFLAYHWPGNVRELRNCIHYACTMTSDSILHIQELPADILSIRNLPSERQGAFELSEKEIIVKTLQRFHYNKSKCARHLHISRSTLYNKLLRYGIEG</sequence>
<dbReference type="SUPFAM" id="SSF52172">
    <property type="entry name" value="CheY-like"/>
    <property type="match status" value="1"/>
</dbReference>
<dbReference type="SUPFAM" id="SSF52540">
    <property type="entry name" value="P-loop containing nucleoside triphosphate hydrolases"/>
    <property type="match status" value="1"/>
</dbReference>
<accession>E1R2W0</accession>
<dbReference type="Pfam" id="PF00158">
    <property type="entry name" value="Sigma54_activat"/>
    <property type="match status" value="1"/>
</dbReference>
<feature type="domain" description="Response regulatory" evidence="7">
    <location>
        <begin position="11"/>
        <end position="125"/>
    </location>
</feature>
<dbReference type="AlphaFoldDB" id="E1R2W0"/>
<dbReference type="Pfam" id="PF25601">
    <property type="entry name" value="AAA_lid_14"/>
    <property type="match status" value="1"/>
</dbReference>
<dbReference type="InterPro" id="IPR009057">
    <property type="entry name" value="Homeodomain-like_sf"/>
</dbReference>
<evidence type="ECO:0000256" key="3">
    <source>
        <dbReference type="ARBA" id="ARBA00023015"/>
    </source>
</evidence>
<dbReference type="CDD" id="cd00009">
    <property type="entry name" value="AAA"/>
    <property type="match status" value="1"/>
</dbReference>
<dbReference type="SUPFAM" id="SSF46689">
    <property type="entry name" value="Homeodomain-like"/>
    <property type="match status" value="1"/>
</dbReference>
<dbReference type="InterPro" id="IPR002197">
    <property type="entry name" value="HTH_Fis"/>
</dbReference>
<dbReference type="SMART" id="SM00382">
    <property type="entry name" value="AAA"/>
    <property type="match status" value="1"/>
</dbReference>
<protein>
    <submittedName>
        <fullName evidence="8">Two component, sigma54 specific, transcriptional regulator, Fis family</fullName>
    </submittedName>
</protein>
<name>E1R2W0_SEDSS</name>
<dbReference type="InterPro" id="IPR003593">
    <property type="entry name" value="AAA+_ATPase"/>
</dbReference>
<dbReference type="PRINTS" id="PR01590">
    <property type="entry name" value="HTHFIS"/>
</dbReference>
<feature type="domain" description="Sigma-54 factor interaction" evidence="6">
    <location>
        <begin position="148"/>
        <end position="377"/>
    </location>
</feature>
<dbReference type="PROSITE" id="PS50045">
    <property type="entry name" value="SIGMA54_INTERACT_4"/>
    <property type="match status" value="1"/>
</dbReference>
<keyword evidence="3" id="KW-0805">Transcription regulation</keyword>
<keyword evidence="2" id="KW-0067">ATP-binding</keyword>
<dbReference type="HOGENOM" id="CLU_000445_8_1_12"/>
<keyword evidence="9" id="KW-1185">Reference proteome</keyword>
<evidence type="ECO:0000313" key="9">
    <source>
        <dbReference type="Proteomes" id="UP000002318"/>
    </source>
</evidence>
<dbReference type="EMBL" id="CP002116">
    <property type="protein sequence ID" value="ADK80392.1"/>
    <property type="molecule type" value="Genomic_DNA"/>
</dbReference>
<dbReference type="Pfam" id="PF00072">
    <property type="entry name" value="Response_reg"/>
    <property type="match status" value="1"/>
</dbReference>
<dbReference type="Proteomes" id="UP000002318">
    <property type="component" value="Chromosome"/>
</dbReference>
<organism evidence="8 9">
    <name type="scientific">Sediminispirochaeta smaragdinae (strain DSM 11293 / JCM 15392 / SEBR 4228)</name>
    <name type="common">Spirochaeta smaragdinae</name>
    <dbReference type="NCBI Taxonomy" id="573413"/>
    <lineage>
        <taxon>Bacteria</taxon>
        <taxon>Pseudomonadati</taxon>
        <taxon>Spirochaetota</taxon>
        <taxon>Spirochaetia</taxon>
        <taxon>Spirochaetales</taxon>
        <taxon>Spirochaetaceae</taxon>
        <taxon>Sediminispirochaeta</taxon>
    </lineage>
</organism>
<dbReference type="GO" id="GO:0005524">
    <property type="term" value="F:ATP binding"/>
    <property type="evidence" value="ECO:0007669"/>
    <property type="project" value="UniProtKB-KW"/>
</dbReference>